<evidence type="ECO:0000313" key="2">
    <source>
        <dbReference type="Proteomes" id="UP000828941"/>
    </source>
</evidence>
<sequence>MVDPSHVRHQKGPFEEAFREHEERFGSERVHPWREAMKKVGGVVGLVFQDREEAILIERLVRRVLKELSNTPRDYAIDVLRSFGFRGEIAITVLTEKCLIKITPENTLAMHDQIRDMGRQIVLEENLVDPAMRSRLWNRSEIMAVLKHDTGTRCIQGIVLDFERKIHVEDIEKDKEVLLPTRSFEQMVNLRMLQINNLRMEGNFKFLPAQLKCLQWQKCPLERMPSDFYPRELAILDLSYSHQIKNLWGWKSYKVPENLLVMNLSYCVNLAAVPDLSACQHLEKIDLEGCTSIVKIHESIGNLIKLRHLNLSDCSNLIELPSDIYGLKHLENLFLSRCSKLEALPKNIGCMISLRRLLLDDTAIAELPESIFHLTKLEKLILDGCINLRRLPHCIGHLCSLQELSLNRSALEELPDSIGCLANLEKLSLVRCGSLTSIPEAIGNLISLTELRVDRSAITEVPSSIGQLSYLGELSVENCKSLSKLPCSIGALASIVVLQLNGTTITNLPDQIGAMKTLRKLDMRDCIHLKSLPESIGSLLGLTSLNLLNSNIRELPESIGLLENLVTLKLNKSRMLRKLPASIGNLKSLCRFLMEETAVTELPESFGMLSSLMILKMAKKPAEDEVSSSKENLNSFVLSSSFCNLTLLNYFDASSWRISGKIPDDFEKLSSLETLLLGGNKFQSLPSSLKGLYILKKLVLRNCSELTSLPSLPSSLIELDAQNCTALKSISDLSNLENLQMLNLTNCAKVEDIPGLESFKSLKGLDMSGCSACTFRVTKRLSKVSLRKLLNLSMPGSRIPEWFSGQTVSFSKHKSRELKGVIIGCIVSINHSIPCEARNHLPAVVDVQVSVLKMGKSIYNGSLRLHGVPRTNEEHIHLCRYLDRDPLFLYLRDGDTVRVSKRNPPVDNGLELRKCGVHLIYEGEDDYEGDEESVDVSLQSVSEKLVKFFNTGEEQKSPHSTNNSSFLFLSGIVFGIIAITAILCRAKG</sequence>
<gene>
    <name evidence="1" type="ORF">L6164_020697</name>
</gene>
<comment type="caution">
    <text evidence="1">The sequence shown here is derived from an EMBL/GenBank/DDBJ whole genome shotgun (WGS) entry which is preliminary data.</text>
</comment>
<dbReference type="Proteomes" id="UP000828941">
    <property type="component" value="Chromosome 8"/>
</dbReference>
<proteinExistence type="predicted"/>
<keyword evidence="2" id="KW-1185">Reference proteome</keyword>
<accession>A0ACB9MX78</accession>
<reference evidence="1 2" key="1">
    <citation type="journal article" date="2022" name="DNA Res.">
        <title>Chromosomal-level genome assembly of the orchid tree Bauhinia variegata (Leguminosae; Cercidoideae) supports the allotetraploid origin hypothesis of Bauhinia.</title>
        <authorList>
            <person name="Zhong Y."/>
            <person name="Chen Y."/>
            <person name="Zheng D."/>
            <person name="Pang J."/>
            <person name="Liu Y."/>
            <person name="Luo S."/>
            <person name="Meng S."/>
            <person name="Qian L."/>
            <person name="Wei D."/>
            <person name="Dai S."/>
            <person name="Zhou R."/>
        </authorList>
    </citation>
    <scope>NUCLEOTIDE SEQUENCE [LARGE SCALE GENOMIC DNA]</scope>
    <source>
        <strain evidence="1">BV-YZ2020</strain>
    </source>
</reference>
<name>A0ACB9MX78_BAUVA</name>
<evidence type="ECO:0000313" key="1">
    <source>
        <dbReference type="EMBL" id="KAI4328338.1"/>
    </source>
</evidence>
<dbReference type="EMBL" id="CM039433">
    <property type="protein sequence ID" value="KAI4328338.1"/>
    <property type="molecule type" value="Genomic_DNA"/>
</dbReference>
<organism evidence="1 2">
    <name type="scientific">Bauhinia variegata</name>
    <name type="common">Purple orchid tree</name>
    <name type="synonym">Phanera variegata</name>
    <dbReference type="NCBI Taxonomy" id="167791"/>
    <lineage>
        <taxon>Eukaryota</taxon>
        <taxon>Viridiplantae</taxon>
        <taxon>Streptophyta</taxon>
        <taxon>Embryophyta</taxon>
        <taxon>Tracheophyta</taxon>
        <taxon>Spermatophyta</taxon>
        <taxon>Magnoliopsida</taxon>
        <taxon>eudicotyledons</taxon>
        <taxon>Gunneridae</taxon>
        <taxon>Pentapetalae</taxon>
        <taxon>rosids</taxon>
        <taxon>fabids</taxon>
        <taxon>Fabales</taxon>
        <taxon>Fabaceae</taxon>
        <taxon>Cercidoideae</taxon>
        <taxon>Cercideae</taxon>
        <taxon>Bauhiniinae</taxon>
        <taxon>Bauhinia</taxon>
    </lineage>
</organism>
<protein>
    <submittedName>
        <fullName evidence="1">Uncharacterized protein</fullName>
    </submittedName>
</protein>